<accession>A0A2V1IP78</accession>
<dbReference type="GeneID" id="82525688"/>
<evidence type="ECO:0000259" key="2">
    <source>
        <dbReference type="Pfam" id="PF18329"/>
    </source>
</evidence>
<keyword evidence="4" id="KW-1185">Reference proteome</keyword>
<protein>
    <recommendedName>
        <fullName evidence="2">Surface glycan-binding protein B xyloglucan binding domain-containing protein</fullName>
    </recommendedName>
</protein>
<dbReference type="EMBL" id="PUEC01000008">
    <property type="protein sequence ID" value="PWB02983.1"/>
    <property type="molecule type" value="Genomic_DNA"/>
</dbReference>
<dbReference type="RefSeq" id="WP_107031833.1">
    <property type="nucleotide sequence ID" value="NZ_CAJSYL010000005.1"/>
</dbReference>
<dbReference type="SUPFAM" id="SSF81296">
    <property type="entry name" value="E set domains"/>
    <property type="match status" value="1"/>
</dbReference>
<reference evidence="4" key="1">
    <citation type="submission" date="2018-02" db="EMBL/GenBank/DDBJ databases">
        <authorList>
            <person name="Clavel T."/>
            <person name="Strowig T."/>
        </authorList>
    </citation>
    <scope>NUCLEOTIDE SEQUENCE [LARGE SCALE GENOMIC DNA]</scope>
    <source>
        <strain evidence="4">DSM 103720</strain>
    </source>
</reference>
<organism evidence="3 4">
    <name type="scientific">Duncaniella muris</name>
    <dbReference type="NCBI Taxonomy" id="2094150"/>
    <lineage>
        <taxon>Bacteria</taxon>
        <taxon>Pseudomonadati</taxon>
        <taxon>Bacteroidota</taxon>
        <taxon>Bacteroidia</taxon>
        <taxon>Bacteroidales</taxon>
        <taxon>Muribaculaceae</taxon>
        <taxon>Duncaniella</taxon>
    </lineage>
</organism>
<dbReference type="InterPro" id="IPR014756">
    <property type="entry name" value="Ig_E-set"/>
</dbReference>
<evidence type="ECO:0000313" key="4">
    <source>
        <dbReference type="Proteomes" id="UP000244905"/>
    </source>
</evidence>
<feature type="signal peptide" evidence="1">
    <location>
        <begin position="1"/>
        <end position="22"/>
    </location>
</feature>
<name>A0A2V1IP78_9BACT</name>
<dbReference type="Pfam" id="PF18329">
    <property type="entry name" value="SGBP_B_XBD"/>
    <property type="match status" value="1"/>
</dbReference>
<dbReference type="InterPro" id="IPR013783">
    <property type="entry name" value="Ig-like_fold"/>
</dbReference>
<evidence type="ECO:0000256" key="1">
    <source>
        <dbReference type="SAM" id="SignalP"/>
    </source>
</evidence>
<dbReference type="PROSITE" id="PS51257">
    <property type="entry name" value="PROKAR_LIPOPROTEIN"/>
    <property type="match status" value="1"/>
</dbReference>
<dbReference type="Gene3D" id="2.60.40.10">
    <property type="entry name" value="Immunoglobulins"/>
    <property type="match status" value="2"/>
</dbReference>
<proteinExistence type="predicted"/>
<dbReference type="InterPro" id="IPR040475">
    <property type="entry name" value="SGBP_B_XBD"/>
</dbReference>
<gene>
    <name evidence="3" type="ORF">C5O23_04935</name>
</gene>
<evidence type="ECO:0000313" key="3">
    <source>
        <dbReference type="EMBL" id="PWB02983.1"/>
    </source>
</evidence>
<feature type="domain" description="Surface glycan-binding protein B xyloglucan binding" evidence="2">
    <location>
        <begin position="214"/>
        <end position="432"/>
    </location>
</feature>
<dbReference type="GO" id="GO:0030247">
    <property type="term" value="F:polysaccharide binding"/>
    <property type="evidence" value="ECO:0007669"/>
    <property type="project" value="InterPro"/>
</dbReference>
<keyword evidence="1" id="KW-0732">Signal</keyword>
<dbReference type="AlphaFoldDB" id="A0A2V1IP78"/>
<sequence>MKLNKYLSSIILLSGVLGFALTSCEDQPDKFEATGGTPVVKYVRMASVESADSLIEAAYMESVICLVGDNLRSINEIYFNDQKAVLNTSYLTDHTFIVAIPGGIPEEVTNKIYMVNKAGKTTEYDFKVLVPKPVITSVSNEWAKPGEEITIYGDFFIDDPNVPLYATFPGNVKAEEVSNITKNSFNVIVPDNADLEGSISVTSIYGTGQSSLHYRDTRGMLFDWDGVNGLAIGNGWRSGADVLQTGAVDGIEPLDGNYILFNKESMTNADWPDEDAVSFNYWPNVTDGHPELSTMLGDDFDPTNWQDYTLKFEVCIPSSKPWTGVALNCIFTSYAEVNMEDNPTNSYIGSDDNSRALWSPWSTTGSYDTGGRWTTVSIPLSNFVFTRYADTPKVPLSAESFSGLTFIVYAGSQTSELTSQIYIAIDNIRLVPNN</sequence>
<feature type="chain" id="PRO_5015843061" description="Surface glycan-binding protein B xyloglucan binding domain-containing protein" evidence="1">
    <location>
        <begin position="23"/>
        <end position="434"/>
    </location>
</feature>
<dbReference type="Proteomes" id="UP000244905">
    <property type="component" value="Unassembled WGS sequence"/>
</dbReference>
<comment type="caution">
    <text evidence="3">The sequence shown here is derived from an EMBL/GenBank/DDBJ whole genome shotgun (WGS) entry which is preliminary data.</text>
</comment>